<gene>
    <name evidence="1" type="ORF">C1H46_028035</name>
</gene>
<evidence type="ECO:0000313" key="1">
    <source>
        <dbReference type="EMBL" id="TQD86432.1"/>
    </source>
</evidence>
<organism evidence="1 2">
    <name type="scientific">Malus baccata</name>
    <name type="common">Siberian crab apple</name>
    <name type="synonym">Pyrus baccata</name>
    <dbReference type="NCBI Taxonomy" id="106549"/>
    <lineage>
        <taxon>Eukaryota</taxon>
        <taxon>Viridiplantae</taxon>
        <taxon>Streptophyta</taxon>
        <taxon>Embryophyta</taxon>
        <taxon>Tracheophyta</taxon>
        <taxon>Spermatophyta</taxon>
        <taxon>Magnoliopsida</taxon>
        <taxon>eudicotyledons</taxon>
        <taxon>Gunneridae</taxon>
        <taxon>Pentapetalae</taxon>
        <taxon>rosids</taxon>
        <taxon>fabids</taxon>
        <taxon>Rosales</taxon>
        <taxon>Rosaceae</taxon>
        <taxon>Amygdaloideae</taxon>
        <taxon>Maleae</taxon>
        <taxon>Malus</taxon>
    </lineage>
</organism>
<name>A0A540LJG5_MALBA</name>
<protein>
    <recommendedName>
        <fullName evidence="3">Cation/H+ exchanger domain-containing protein</fullName>
    </recommendedName>
</protein>
<dbReference type="AlphaFoldDB" id="A0A540LJG5"/>
<accession>A0A540LJG5</accession>
<proteinExistence type="predicted"/>
<reference evidence="1 2" key="1">
    <citation type="journal article" date="2019" name="G3 (Bethesda)">
        <title>Sequencing of a Wild Apple (Malus baccata) Genome Unravels the Differences Between Cultivated and Wild Apple Species Regarding Disease Resistance and Cold Tolerance.</title>
        <authorList>
            <person name="Chen X."/>
        </authorList>
    </citation>
    <scope>NUCLEOTIDE SEQUENCE [LARGE SCALE GENOMIC DNA]</scope>
    <source>
        <strain evidence="2">cv. Shandingzi</strain>
        <tissue evidence="1">Leaves</tissue>
    </source>
</reference>
<dbReference type="EMBL" id="VIEB01000565">
    <property type="protein sequence ID" value="TQD86432.1"/>
    <property type="molecule type" value="Genomic_DNA"/>
</dbReference>
<dbReference type="STRING" id="106549.A0A540LJG5"/>
<comment type="caution">
    <text evidence="1">The sequence shown here is derived from an EMBL/GenBank/DDBJ whole genome shotgun (WGS) entry which is preliminary data.</text>
</comment>
<keyword evidence="2" id="KW-1185">Reference proteome</keyword>
<dbReference type="Proteomes" id="UP000315295">
    <property type="component" value="Unassembled WGS sequence"/>
</dbReference>
<evidence type="ECO:0008006" key="3">
    <source>
        <dbReference type="Google" id="ProtNLM"/>
    </source>
</evidence>
<sequence>MMSFIAETFIFLYVGMDALDIEKWKLTKLRYSSSRISMKLSINLLRTRGCLICRTA</sequence>
<evidence type="ECO:0000313" key="2">
    <source>
        <dbReference type="Proteomes" id="UP000315295"/>
    </source>
</evidence>